<evidence type="ECO:0000313" key="4">
    <source>
        <dbReference type="Proteomes" id="UP001174694"/>
    </source>
</evidence>
<feature type="compositionally biased region" description="Basic residues" evidence="1">
    <location>
        <begin position="1413"/>
        <end position="1422"/>
    </location>
</feature>
<feature type="region of interest" description="Disordered" evidence="1">
    <location>
        <begin position="722"/>
        <end position="779"/>
    </location>
</feature>
<feature type="compositionally biased region" description="Basic and acidic residues" evidence="1">
    <location>
        <begin position="1361"/>
        <end position="1373"/>
    </location>
</feature>
<feature type="region of interest" description="Disordered" evidence="1">
    <location>
        <begin position="1051"/>
        <end position="1108"/>
    </location>
</feature>
<feature type="compositionally biased region" description="Polar residues" evidence="1">
    <location>
        <begin position="684"/>
        <end position="701"/>
    </location>
</feature>
<feature type="compositionally biased region" description="Low complexity" evidence="1">
    <location>
        <begin position="1433"/>
        <end position="1442"/>
    </location>
</feature>
<feature type="region of interest" description="Disordered" evidence="1">
    <location>
        <begin position="665"/>
        <end position="703"/>
    </location>
</feature>
<feature type="compositionally biased region" description="Basic and acidic residues" evidence="1">
    <location>
        <begin position="1337"/>
        <end position="1351"/>
    </location>
</feature>
<evidence type="ECO:0000256" key="1">
    <source>
        <dbReference type="SAM" id="MobiDB-lite"/>
    </source>
</evidence>
<feature type="region of interest" description="Disordered" evidence="1">
    <location>
        <begin position="1132"/>
        <end position="1519"/>
    </location>
</feature>
<feature type="compositionally biased region" description="Low complexity" evidence="1">
    <location>
        <begin position="1497"/>
        <end position="1507"/>
    </location>
</feature>
<dbReference type="InterPro" id="IPR055781">
    <property type="entry name" value="DUF7357"/>
</dbReference>
<feature type="compositionally biased region" description="Acidic residues" evidence="1">
    <location>
        <begin position="508"/>
        <end position="517"/>
    </location>
</feature>
<feature type="compositionally biased region" description="Polar residues" evidence="1">
    <location>
        <begin position="1311"/>
        <end position="1322"/>
    </location>
</feature>
<feature type="compositionally biased region" description="Basic and acidic residues" evidence="1">
    <location>
        <begin position="426"/>
        <end position="437"/>
    </location>
</feature>
<evidence type="ECO:0000259" key="2">
    <source>
        <dbReference type="Pfam" id="PF24054"/>
    </source>
</evidence>
<feature type="compositionally biased region" description="Acidic residues" evidence="1">
    <location>
        <begin position="472"/>
        <end position="482"/>
    </location>
</feature>
<feature type="region of interest" description="Disordered" evidence="1">
    <location>
        <begin position="420"/>
        <end position="650"/>
    </location>
</feature>
<comment type="caution">
    <text evidence="3">The sequence shown here is derived from an EMBL/GenBank/DDBJ whole genome shotgun (WGS) entry which is preliminary data.</text>
</comment>
<feature type="compositionally biased region" description="Basic residues" evidence="1">
    <location>
        <begin position="618"/>
        <end position="631"/>
    </location>
</feature>
<feature type="compositionally biased region" description="Acidic residues" evidence="1">
    <location>
        <begin position="1446"/>
        <end position="1460"/>
    </location>
</feature>
<feature type="compositionally biased region" description="Basic and acidic residues" evidence="1">
    <location>
        <begin position="729"/>
        <end position="754"/>
    </location>
</feature>
<feature type="compositionally biased region" description="Low complexity" evidence="1">
    <location>
        <begin position="494"/>
        <end position="507"/>
    </location>
</feature>
<dbReference type="Pfam" id="PF24054">
    <property type="entry name" value="DUF7357"/>
    <property type="match status" value="1"/>
</dbReference>
<feature type="compositionally biased region" description="Basic and acidic residues" evidence="1">
    <location>
        <begin position="579"/>
        <end position="593"/>
    </location>
</feature>
<name>A0AA38RS96_9PEZI</name>
<dbReference type="Proteomes" id="UP001174694">
    <property type="component" value="Unassembled WGS sequence"/>
</dbReference>
<sequence>MKEKNLRLRLVVRRHGLPEVRVLFNVPLDNDPTIAKLVELVNETIPLEGTDWGLEDYAVELRDSDGHAFECLHFQHVATVLEKDEEVFIRPLLSDDLKKRRLSGRYQITSDGRHLIDGIPYGRPLLKRPIHRPAIHISPRKKRRITQDDEQLLFAPDYDDDDDNADDDSEPLLLTQFGEVDGEQDPASVRLRARFVDADIQGDVDEREADEDVDVDEEEDDADFTASDVDDEEGEDDGDIGLDNDDPTIGQDELKALRDEIASIYDVDKDLLDVGLEPARPNTQEELDLSILDQITALRAAFPTATARECETTLLRCNKDERKAYKKLATTHGAHLNLERMLQFGKSLDAPAGAVDAHEDDHESEGSEADSVIRHFDEHGFPPGSIQAGTALSYMARARHGCRQSLPQLTKLDVAEEVAEAPTKAGNDKIAAEHIDDGDTTSSSDTSSDSDSDSDSEDSSDDESDSDGKDENQDEDESEDESDSRPEEAPTKPSQLDSDSETSSSDSDSVDSDDASDSGEKNKQKALGEGYKGKGENNISSESDGISSESDSDSESSSDASFEAENALNIASAVVSSIPREKPRSQDQARFPKPEVLAAAAKVPQQSSVPPGQGMSRTQKRNARRKAKKLNLRAADQGAKDTSEQAGDVEMDDLAAIKDRLIQQTSLIPEVSRLEDKRDEDGPSASSDNPSIENSENSLSGAVSRRARLDLGAGRRMLFSALGMRNPKTKADEDKIRSQLMKDVRPHVNRRVEEAQGGLVELAGSGDITKPPTEDNDPEAWREKIIYRAVECCHEDVHLSEPPFPFVQRWDPQQQGRNGKRKDRGDLQYQAAQDSQNSRKKRRVNQTMNGLFEEDSRLFSDEPGGVDVKLNYDDIDATPKKVDAAGESQFTDVEDLPSLPEDMSSLPSLRASDVKSGMVITWRHWLLSKATNWQPQVSNLTAVVTGVHEDGSRLEVLLARRDRNLDRNEKVYDDEGKRIYDRFEAPDLDEEDGEQGEEQGYRTLAFAELEDPRVVQLPLATPAVASSAANLAAQSPPVPWAARIDSNKVPDLTLIDSPSSHRDSASPGPGDGERSQGSANAATVSGDAAGGESIIPETNLDQETAAIHGSAEFWEQDAASAHALRSGCDTGIVESRVNGSPSPPNGSPSPGINSPSRQLEEDMSEACIASAEPSRQSSRQPERSPRQGSILTAHHSQPIVSQERDILSGDNGSNIEYPKLDLPVSSTTSVRSGRQPDPDFSIDLGNDSFTGFDDTMDDPAQEGETPTQKTPADITAAESQITPIKLPKPLSPTYTGSSTSSIPSLQDIFFTASTSRKTQSPLKSEVWSALKARKSKTQHDQEYEAAMRKLDDDDDDDKEDEKEAKVNAREEAQIKASPTQDSPGVPEELPQGDATSPVRTFDASVSPPAWPKGRTRAARKQPARAPFSIPEGSQVVSLVSSSPEPEYTEDYAEDSADETYDEPKALPRRSGWVQKRTGTTKSQRRSTKGASTRGVSAATAMAARRAASLGLKRKTSVRS</sequence>
<feature type="domain" description="DUF7357" evidence="2">
    <location>
        <begin position="6"/>
        <end position="140"/>
    </location>
</feature>
<proteinExistence type="predicted"/>
<feature type="compositionally biased region" description="Low complexity" evidence="1">
    <location>
        <begin position="540"/>
        <end position="549"/>
    </location>
</feature>
<feature type="region of interest" description="Disordered" evidence="1">
    <location>
        <begin position="802"/>
        <end position="844"/>
    </location>
</feature>
<keyword evidence="4" id="KW-1185">Reference proteome</keyword>
<feature type="compositionally biased region" description="Acidic residues" evidence="1">
    <location>
        <begin position="448"/>
        <end position="465"/>
    </location>
</feature>
<feature type="compositionally biased region" description="Polar residues" evidence="1">
    <location>
        <begin position="1292"/>
        <end position="1304"/>
    </location>
</feature>
<feature type="compositionally biased region" description="Basic and acidic residues" evidence="1">
    <location>
        <begin position="672"/>
        <end position="681"/>
    </location>
</feature>
<reference evidence="3" key="1">
    <citation type="submission" date="2022-07" db="EMBL/GenBank/DDBJ databases">
        <title>Fungi with potential for degradation of polypropylene.</title>
        <authorList>
            <person name="Gostincar C."/>
        </authorList>
    </citation>
    <scope>NUCLEOTIDE SEQUENCE</scope>
    <source>
        <strain evidence="3">EXF-13308</strain>
    </source>
</reference>
<protein>
    <recommendedName>
        <fullName evidence="2">DUF7357 domain-containing protein</fullName>
    </recommendedName>
</protein>
<organism evidence="3 4">
    <name type="scientific">Pleurostoma richardsiae</name>
    <dbReference type="NCBI Taxonomy" id="41990"/>
    <lineage>
        <taxon>Eukaryota</taxon>
        <taxon>Fungi</taxon>
        <taxon>Dikarya</taxon>
        <taxon>Ascomycota</taxon>
        <taxon>Pezizomycotina</taxon>
        <taxon>Sordariomycetes</taxon>
        <taxon>Sordariomycetidae</taxon>
        <taxon>Calosphaeriales</taxon>
        <taxon>Pleurostomataceae</taxon>
        <taxon>Pleurostoma</taxon>
    </lineage>
</organism>
<feature type="region of interest" description="Disordered" evidence="1">
    <location>
        <begin position="202"/>
        <end position="247"/>
    </location>
</feature>
<dbReference type="EMBL" id="JANBVO010000015">
    <property type="protein sequence ID" value="KAJ9144969.1"/>
    <property type="molecule type" value="Genomic_DNA"/>
</dbReference>
<feature type="compositionally biased region" description="Acidic residues" evidence="1">
    <location>
        <begin position="202"/>
        <end position="246"/>
    </location>
</feature>
<accession>A0AA38RS96</accession>
<gene>
    <name evidence="3" type="ORF">NKR23_g5521</name>
</gene>
<evidence type="ECO:0000313" key="3">
    <source>
        <dbReference type="EMBL" id="KAJ9144969.1"/>
    </source>
</evidence>